<dbReference type="FunFam" id="3.30.160.60:FF:002343">
    <property type="entry name" value="Zinc finger protein 33A"/>
    <property type="match status" value="1"/>
</dbReference>
<organism evidence="11 12">
    <name type="scientific">Gadus morhua</name>
    <name type="common">Atlantic cod</name>
    <dbReference type="NCBI Taxonomy" id="8049"/>
    <lineage>
        <taxon>Eukaryota</taxon>
        <taxon>Metazoa</taxon>
        <taxon>Chordata</taxon>
        <taxon>Craniata</taxon>
        <taxon>Vertebrata</taxon>
        <taxon>Euteleostomi</taxon>
        <taxon>Actinopterygii</taxon>
        <taxon>Neopterygii</taxon>
        <taxon>Teleostei</taxon>
        <taxon>Neoteleostei</taxon>
        <taxon>Acanthomorphata</taxon>
        <taxon>Zeiogadaria</taxon>
        <taxon>Gadariae</taxon>
        <taxon>Gadiformes</taxon>
        <taxon>Gadoidei</taxon>
        <taxon>Gadidae</taxon>
        <taxon>Gadus</taxon>
    </lineage>
</organism>
<feature type="domain" description="C2H2-type" evidence="10">
    <location>
        <begin position="509"/>
        <end position="537"/>
    </location>
</feature>
<feature type="compositionally biased region" description="Basic and acidic residues" evidence="8">
    <location>
        <begin position="303"/>
        <end position="313"/>
    </location>
</feature>
<feature type="region of interest" description="Disordered" evidence="8">
    <location>
        <begin position="303"/>
        <end position="364"/>
    </location>
</feature>
<dbReference type="PROSITE" id="PS50097">
    <property type="entry name" value="BTB"/>
    <property type="match status" value="1"/>
</dbReference>
<feature type="domain" description="C2H2-type" evidence="10">
    <location>
        <begin position="538"/>
        <end position="565"/>
    </location>
</feature>
<evidence type="ECO:0000256" key="1">
    <source>
        <dbReference type="ARBA" id="ARBA00004123"/>
    </source>
</evidence>
<feature type="domain" description="C2H2-type" evidence="10">
    <location>
        <begin position="623"/>
        <end position="650"/>
    </location>
</feature>
<dbReference type="Pfam" id="PF00651">
    <property type="entry name" value="BTB"/>
    <property type="match status" value="1"/>
</dbReference>
<dbReference type="GO" id="GO:0005634">
    <property type="term" value="C:nucleus"/>
    <property type="evidence" value="ECO:0007669"/>
    <property type="project" value="UniProtKB-SubCell"/>
</dbReference>
<dbReference type="Proteomes" id="UP000694546">
    <property type="component" value="Chromosome 1"/>
</dbReference>
<feature type="domain" description="C2H2-type" evidence="10">
    <location>
        <begin position="651"/>
        <end position="678"/>
    </location>
</feature>
<dbReference type="Pfam" id="PF00096">
    <property type="entry name" value="zf-C2H2"/>
    <property type="match status" value="7"/>
</dbReference>
<evidence type="ECO:0000256" key="3">
    <source>
        <dbReference type="ARBA" id="ARBA00022737"/>
    </source>
</evidence>
<dbReference type="InterPro" id="IPR013087">
    <property type="entry name" value="Znf_C2H2_type"/>
</dbReference>
<feature type="domain" description="C2H2-type" evidence="10">
    <location>
        <begin position="451"/>
        <end position="479"/>
    </location>
</feature>
<feature type="domain" description="BTB" evidence="9">
    <location>
        <begin position="86"/>
        <end position="148"/>
    </location>
</feature>
<feature type="domain" description="C2H2-type" evidence="10">
    <location>
        <begin position="423"/>
        <end position="450"/>
    </location>
</feature>
<comment type="subcellular location">
    <subcellularLocation>
        <location evidence="1">Nucleus</location>
    </subcellularLocation>
</comment>
<dbReference type="GeneTree" id="ENSGT00940000158981"/>
<dbReference type="Gene3D" id="3.30.160.60">
    <property type="entry name" value="Classic Zinc Finger"/>
    <property type="match status" value="10"/>
</dbReference>
<evidence type="ECO:0000256" key="7">
    <source>
        <dbReference type="PROSITE-ProRule" id="PRU00042"/>
    </source>
</evidence>
<dbReference type="InterPro" id="IPR036236">
    <property type="entry name" value="Znf_C2H2_sf"/>
</dbReference>
<evidence type="ECO:0000313" key="11">
    <source>
        <dbReference type="Ensembl" id="ENSGMOP00000066421.1"/>
    </source>
</evidence>
<dbReference type="SUPFAM" id="SSF57667">
    <property type="entry name" value="beta-beta-alpha zinc fingers"/>
    <property type="match status" value="6"/>
</dbReference>
<evidence type="ECO:0000256" key="6">
    <source>
        <dbReference type="ARBA" id="ARBA00023242"/>
    </source>
</evidence>
<evidence type="ECO:0000256" key="8">
    <source>
        <dbReference type="SAM" id="MobiDB-lite"/>
    </source>
</evidence>
<evidence type="ECO:0000313" key="12">
    <source>
        <dbReference type="Proteomes" id="UP000694546"/>
    </source>
</evidence>
<dbReference type="SMART" id="SM00225">
    <property type="entry name" value="BTB"/>
    <property type="match status" value="1"/>
</dbReference>
<reference evidence="11" key="2">
    <citation type="submission" date="2025-08" db="UniProtKB">
        <authorList>
            <consortium name="Ensembl"/>
        </authorList>
    </citation>
    <scope>IDENTIFICATION</scope>
</reference>
<dbReference type="PANTHER" id="PTHR23234">
    <property type="entry name" value="ZNF44 PROTEIN"/>
    <property type="match status" value="1"/>
</dbReference>
<feature type="domain" description="C2H2-type" evidence="10">
    <location>
        <begin position="394"/>
        <end position="413"/>
    </location>
</feature>
<feature type="compositionally biased region" description="Polar residues" evidence="8">
    <location>
        <begin position="213"/>
        <end position="233"/>
    </location>
</feature>
<feature type="domain" description="C2H2-type" evidence="10">
    <location>
        <begin position="594"/>
        <end position="622"/>
    </location>
</feature>
<feature type="domain" description="C2H2-type" evidence="10">
    <location>
        <begin position="566"/>
        <end position="593"/>
    </location>
</feature>
<feature type="compositionally biased region" description="Low complexity" evidence="8">
    <location>
        <begin position="327"/>
        <end position="339"/>
    </location>
</feature>
<evidence type="ECO:0000256" key="2">
    <source>
        <dbReference type="ARBA" id="ARBA00022723"/>
    </source>
</evidence>
<keyword evidence="4 7" id="KW-0863">Zinc-finger</keyword>
<dbReference type="FunFam" id="3.30.160.60:FF:000478">
    <property type="entry name" value="Zinc finger protein 133"/>
    <property type="match status" value="1"/>
</dbReference>
<dbReference type="OMA" id="FMHKKNL"/>
<dbReference type="PROSITE" id="PS00028">
    <property type="entry name" value="ZINC_FINGER_C2H2_1"/>
    <property type="match status" value="9"/>
</dbReference>
<feature type="domain" description="C2H2-type" evidence="10">
    <location>
        <begin position="366"/>
        <end position="393"/>
    </location>
</feature>
<gene>
    <name evidence="11" type="primary">ZBTB48</name>
    <name evidence="11" type="synonym">zbtb48</name>
</gene>
<sequence length="805" mass="90340">MSEIIHFSKKIAIIVENNISQSLLVNGVTSTSFQTLKGLPETSFHSKAHDVHSNSHLNRKMFPQDGNHAHNVLSSLNQQRTLGRFCDAALDVGDGVVYMAHRNVLACCSDLFREDDYSSREVCLTDCPNDGLELLLNFVYTGELKLDALNLDKVRCAAVCLCVPQALALCQSFSESLREPVPVKRKRGRPKKARETIKPYSIHEETGAYVPSAESSTSSPHDNVTAKVTTITRSGRKVKCPRRLPGETCEPPARDNGSTGAPHVSPVDMSNQCAPIDRTPVHSSREKQMSEVQMDFTDALGHDLHQDTEDRGGGFDAVDEDSDEEYVPVAEPSAVPVSSGRSKVPQKAEKKENGEATEADPKKPSVQCPVCNKTFRSKYYLKVHNRRHTGEKPFVCSKCGKRYFRKENLLEHEARNCSKVVTFSCTICPSVFKRKQEFRLHMISHTGDMPNKCTSCPEQFMQKRDLTMHLIKIHGFAKPHACSQCTKGFLTRTELRVHEAAKHRGEKPFVCEECAHRASSRNGLQMHIKAIHRNERPFVCSYCGHAFTQKTNLIMHLRVHTGERPYQCHLCGKTFRTHASLDKHNRTHTGERPFGCEFCEHRFTEKGPLVRHIASRHQEGRPHCCHICGKTFKALEQLRVHLRRHKGVRKFECVDCGYKFTRQAHLRRHSLIHKRMENYNPKQRKLRNLIIESQGEGEATQSPKALTLSASHDPLPLALPIQEDPSQQLSLPDPGLDPNSFVPVVLMEDGVSIKALVVGDGCPGNIVPVSGVLQQTQLEPGSYTTVVLERIGENLAVPERELKET</sequence>
<dbReference type="GO" id="GO:0008270">
    <property type="term" value="F:zinc ion binding"/>
    <property type="evidence" value="ECO:0007669"/>
    <property type="project" value="UniProtKB-KW"/>
</dbReference>
<dbReference type="PANTHER" id="PTHR23234:SF10">
    <property type="entry name" value="RIKEN CDNA 6720489N17 GENE-RELATED"/>
    <property type="match status" value="1"/>
</dbReference>
<keyword evidence="5" id="KW-0862">Zinc</keyword>
<evidence type="ECO:0000256" key="5">
    <source>
        <dbReference type="ARBA" id="ARBA00022833"/>
    </source>
</evidence>
<name>A0A8C5CS28_GADMO</name>
<dbReference type="Gene3D" id="3.30.710.10">
    <property type="entry name" value="Potassium Channel Kv1.1, Chain A"/>
    <property type="match status" value="1"/>
</dbReference>
<proteinExistence type="predicted"/>
<feature type="region of interest" description="Disordered" evidence="8">
    <location>
        <begin position="209"/>
        <end position="273"/>
    </location>
</feature>
<dbReference type="FunFam" id="3.30.160.60:FF:001117">
    <property type="entry name" value="Zinc finger and BTB domain containing 48"/>
    <property type="match status" value="1"/>
</dbReference>
<evidence type="ECO:0000259" key="10">
    <source>
        <dbReference type="PROSITE" id="PS50157"/>
    </source>
</evidence>
<evidence type="ECO:0000259" key="9">
    <source>
        <dbReference type="PROSITE" id="PS50097"/>
    </source>
</evidence>
<dbReference type="InterPro" id="IPR011333">
    <property type="entry name" value="SKP1/BTB/POZ_sf"/>
</dbReference>
<dbReference type="AlphaFoldDB" id="A0A8C5CS28"/>
<dbReference type="InterPro" id="IPR000210">
    <property type="entry name" value="BTB/POZ_dom"/>
</dbReference>
<feature type="compositionally biased region" description="Acidic residues" evidence="8">
    <location>
        <begin position="317"/>
        <end position="326"/>
    </location>
</feature>
<keyword evidence="2" id="KW-0479">Metal-binding</keyword>
<feature type="domain" description="C2H2-type" evidence="10">
    <location>
        <begin position="480"/>
        <end position="508"/>
    </location>
</feature>
<reference evidence="11" key="3">
    <citation type="submission" date="2025-09" db="UniProtKB">
        <authorList>
            <consortium name="Ensembl"/>
        </authorList>
    </citation>
    <scope>IDENTIFICATION</scope>
</reference>
<reference evidence="11" key="1">
    <citation type="submission" date="2019-07" db="EMBL/GenBank/DDBJ databases">
        <authorList>
            <consortium name="Wellcome Sanger Institute Data Sharing"/>
        </authorList>
    </citation>
    <scope>NUCLEOTIDE SEQUENCE [LARGE SCALE GENOMIC DNA]</scope>
</reference>
<dbReference type="SUPFAM" id="SSF54695">
    <property type="entry name" value="POZ domain"/>
    <property type="match status" value="1"/>
</dbReference>
<evidence type="ECO:0000256" key="4">
    <source>
        <dbReference type="ARBA" id="ARBA00022771"/>
    </source>
</evidence>
<protein>
    <submittedName>
        <fullName evidence="11">Zinc finger and BTB domain containing 48</fullName>
    </submittedName>
</protein>
<dbReference type="SMART" id="SM00355">
    <property type="entry name" value="ZnF_C2H2"/>
    <property type="match status" value="11"/>
</dbReference>
<dbReference type="InterPro" id="IPR050758">
    <property type="entry name" value="Znf_C2H2-type"/>
</dbReference>
<keyword evidence="12" id="KW-1185">Reference proteome</keyword>
<dbReference type="FunFam" id="3.30.160.60:FF:000100">
    <property type="entry name" value="Zinc finger 45-like"/>
    <property type="match status" value="1"/>
</dbReference>
<feature type="compositionally biased region" description="Basic and acidic residues" evidence="8">
    <location>
        <begin position="346"/>
        <end position="363"/>
    </location>
</feature>
<keyword evidence="6" id="KW-0539">Nucleus</keyword>
<dbReference type="PROSITE" id="PS50157">
    <property type="entry name" value="ZINC_FINGER_C2H2_2"/>
    <property type="match status" value="11"/>
</dbReference>
<dbReference type="Ensembl" id="ENSGMOT00000024839.1">
    <property type="protein sequence ID" value="ENSGMOP00000066421.1"/>
    <property type="gene ID" value="ENSGMOG00000006563.2"/>
</dbReference>
<keyword evidence="3" id="KW-0677">Repeat</keyword>
<accession>A0A8C5CS28</accession>